<evidence type="ECO:0000313" key="2">
    <source>
        <dbReference type="WBParaSite" id="jg21265"/>
    </source>
</evidence>
<evidence type="ECO:0000313" key="1">
    <source>
        <dbReference type="Proteomes" id="UP000887574"/>
    </source>
</evidence>
<proteinExistence type="predicted"/>
<protein>
    <submittedName>
        <fullName evidence="2">Uncharacterized protein</fullName>
    </submittedName>
</protein>
<dbReference type="AlphaFoldDB" id="A0A915DNK8"/>
<reference evidence="2" key="1">
    <citation type="submission" date="2022-11" db="UniProtKB">
        <authorList>
            <consortium name="WormBaseParasite"/>
        </authorList>
    </citation>
    <scope>IDENTIFICATION</scope>
</reference>
<organism evidence="1 2">
    <name type="scientific">Ditylenchus dipsaci</name>
    <dbReference type="NCBI Taxonomy" id="166011"/>
    <lineage>
        <taxon>Eukaryota</taxon>
        <taxon>Metazoa</taxon>
        <taxon>Ecdysozoa</taxon>
        <taxon>Nematoda</taxon>
        <taxon>Chromadorea</taxon>
        <taxon>Rhabditida</taxon>
        <taxon>Tylenchina</taxon>
        <taxon>Tylenchomorpha</taxon>
        <taxon>Sphaerularioidea</taxon>
        <taxon>Anguinidae</taxon>
        <taxon>Anguininae</taxon>
        <taxon>Ditylenchus</taxon>
    </lineage>
</organism>
<dbReference type="WBParaSite" id="jg21265">
    <property type="protein sequence ID" value="jg21265"/>
    <property type="gene ID" value="jg21265"/>
</dbReference>
<sequence>MYSLPIHGFFIHLRDYELEQANEPNFENFWRDFKGALQNGSLYDGQLRVGAPVALLAVEKLLKERGISTEKLIIPLTAAELSQYESSLTTPDLIDAVVDQSTAASSNTSDLSVMSRKI</sequence>
<keyword evidence="1" id="KW-1185">Reference proteome</keyword>
<dbReference type="Proteomes" id="UP000887574">
    <property type="component" value="Unplaced"/>
</dbReference>
<name>A0A915DNK8_9BILA</name>
<accession>A0A915DNK8</accession>